<protein>
    <submittedName>
        <fullName evidence="3">NAD-dependent epimerase</fullName>
    </submittedName>
</protein>
<reference evidence="3 4" key="2">
    <citation type="submission" date="2018-03" db="EMBL/GenBank/DDBJ databases">
        <title>The ancient ancestry and fast evolution of plastids.</title>
        <authorList>
            <person name="Moore K.R."/>
            <person name="Magnabosco C."/>
            <person name="Momper L."/>
            <person name="Gold D.A."/>
            <person name="Bosak T."/>
            <person name="Fournier G.P."/>
        </authorList>
    </citation>
    <scope>NUCLEOTIDE SEQUENCE [LARGE SCALE GENOMIC DNA]</scope>
    <source>
        <strain evidence="3 4">ULC18</strain>
    </source>
</reference>
<proteinExistence type="inferred from homology"/>
<evidence type="ECO:0000313" key="4">
    <source>
        <dbReference type="Proteomes" id="UP000239576"/>
    </source>
</evidence>
<evidence type="ECO:0000259" key="2">
    <source>
        <dbReference type="Pfam" id="PF01370"/>
    </source>
</evidence>
<dbReference type="InterPro" id="IPR036291">
    <property type="entry name" value="NAD(P)-bd_dom_sf"/>
</dbReference>
<dbReference type="OrthoDB" id="9779902at2"/>
<dbReference type="AlphaFoldDB" id="A0A2T1E7E6"/>
<evidence type="ECO:0000313" key="3">
    <source>
        <dbReference type="EMBL" id="PSB28661.1"/>
    </source>
</evidence>
<dbReference type="InterPro" id="IPR001509">
    <property type="entry name" value="Epimerase_deHydtase"/>
</dbReference>
<dbReference type="GO" id="GO:0008743">
    <property type="term" value="F:L-threonine 3-dehydrogenase activity"/>
    <property type="evidence" value="ECO:0007669"/>
    <property type="project" value="TreeGrafter"/>
</dbReference>
<accession>A0A2T1E7E6</accession>
<dbReference type="Proteomes" id="UP000239576">
    <property type="component" value="Unassembled WGS sequence"/>
</dbReference>
<comment type="caution">
    <text evidence="3">The sequence shown here is derived from an EMBL/GenBank/DDBJ whole genome shotgun (WGS) entry which is preliminary data.</text>
</comment>
<comment type="similarity">
    <text evidence="1">Belongs to the NAD(P)-dependent epimerase/dehydratase family.</text>
</comment>
<reference evidence="4" key="1">
    <citation type="submission" date="2018-02" db="EMBL/GenBank/DDBJ databases">
        <authorList>
            <person name="Moore K."/>
            <person name="Momper L."/>
        </authorList>
    </citation>
    <scope>NUCLEOTIDE SEQUENCE [LARGE SCALE GENOMIC DNA]</scope>
    <source>
        <strain evidence="4">ULC18</strain>
    </source>
</reference>
<dbReference type="EMBL" id="PVWK01000076">
    <property type="protein sequence ID" value="PSB28661.1"/>
    <property type="molecule type" value="Genomic_DNA"/>
</dbReference>
<dbReference type="Pfam" id="PF01370">
    <property type="entry name" value="Epimerase"/>
    <property type="match status" value="1"/>
</dbReference>
<gene>
    <name evidence="3" type="ORF">C7B82_12845</name>
</gene>
<dbReference type="RefSeq" id="WP_106256693.1">
    <property type="nucleotide sequence ID" value="NZ_CAWNSW010000100.1"/>
</dbReference>
<sequence>MHKILVTGSGGQLGSDLVVALRRLYGVSNVIESGRRVPLKGSGSSIYETLDVTQRPSLDAIVERHQIDTVYHLAGVLSAKGEQQPDRCWDVNINGLRHVLEAAKTFKLQVFFPSSIAVFGPHTPKLDTPQITIEDPSTMYGITKVTGELLCHYYAQRFGVDVRSLRLPGIISYRALPGGGTTDFAVEIFHAALKAKTYTCFVRPETRLPMMYMPDAIRAILGIMQADPSAITIRTSYNLAAVSFSAAELVAEIQTHLPQFTCHYAPDFRQAIADSWPSVIDDAKARADWGWQHQYDLAAIVEDMLEALKTTGVREACHHEENSDSPVSGMFR</sequence>
<dbReference type="InterPro" id="IPR051225">
    <property type="entry name" value="NAD(P)_epim/dehydratase"/>
</dbReference>
<dbReference type="SUPFAM" id="SSF51735">
    <property type="entry name" value="NAD(P)-binding Rossmann-fold domains"/>
    <property type="match status" value="1"/>
</dbReference>
<feature type="domain" description="NAD-dependent epimerase/dehydratase" evidence="2">
    <location>
        <begin position="4"/>
        <end position="226"/>
    </location>
</feature>
<dbReference type="PANTHER" id="PTHR42687:SF1">
    <property type="entry name" value="L-THREONINE 3-DEHYDROGENASE, MITOCHONDRIAL"/>
    <property type="match status" value="1"/>
</dbReference>
<dbReference type="Gene3D" id="3.40.50.720">
    <property type="entry name" value="NAD(P)-binding Rossmann-like Domain"/>
    <property type="match status" value="1"/>
</dbReference>
<evidence type="ECO:0000256" key="1">
    <source>
        <dbReference type="ARBA" id="ARBA00007637"/>
    </source>
</evidence>
<organism evidence="3 4">
    <name type="scientific">Stenomitos frigidus ULC18</name>
    <dbReference type="NCBI Taxonomy" id="2107698"/>
    <lineage>
        <taxon>Bacteria</taxon>
        <taxon>Bacillati</taxon>
        <taxon>Cyanobacteriota</taxon>
        <taxon>Cyanophyceae</taxon>
        <taxon>Leptolyngbyales</taxon>
        <taxon>Leptolyngbyaceae</taxon>
        <taxon>Stenomitos</taxon>
    </lineage>
</organism>
<keyword evidence="4" id="KW-1185">Reference proteome</keyword>
<dbReference type="PANTHER" id="PTHR42687">
    <property type="entry name" value="L-THREONINE 3-DEHYDROGENASE"/>
    <property type="match status" value="1"/>
</dbReference>
<dbReference type="GO" id="GO:0006567">
    <property type="term" value="P:L-threonine catabolic process"/>
    <property type="evidence" value="ECO:0007669"/>
    <property type="project" value="TreeGrafter"/>
</dbReference>
<name>A0A2T1E7E6_9CYAN</name>